<proteinExistence type="predicted"/>
<name>A0A9D2F4Y4_9ENTE</name>
<gene>
    <name evidence="4" type="ORF">IAA20_01235</name>
</gene>
<organism evidence="4 5">
    <name type="scientific">Candidatus Enterococcus avicola</name>
    <dbReference type="NCBI Taxonomy" id="2838561"/>
    <lineage>
        <taxon>Bacteria</taxon>
        <taxon>Bacillati</taxon>
        <taxon>Bacillota</taxon>
        <taxon>Bacilli</taxon>
        <taxon>Lactobacillales</taxon>
        <taxon>Enterococcaceae</taxon>
        <taxon>Enterococcus</taxon>
    </lineage>
</organism>
<dbReference type="NCBIfam" id="NF041941">
    <property type="entry name" value="lipo_FMN_PplA"/>
    <property type="match status" value="1"/>
</dbReference>
<dbReference type="Gene3D" id="3.90.1010.20">
    <property type="match status" value="2"/>
</dbReference>
<dbReference type="Proteomes" id="UP000824063">
    <property type="component" value="Unassembled WGS sequence"/>
</dbReference>
<reference evidence="4" key="1">
    <citation type="journal article" date="2021" name="PeerJ">
        <title>Extensive microbial diversity within the chicken gut microbiome revealed by metagenomics and culture.</title>
        <authorList>
            <person name="Gilroy R."/>
            <person name="Ravi A."/>
            <person name="Getino M."/>
            <person name="Pursley I."/>
            <person name="Horton D.L."/>
            <person name="Alikhan N.F."/>
            <person name="Baker D."/>
            <person name="Gharbi K."/>
            <person name="Hall N."/>
            <person name="Watson M."/>
            <person name="Adriaenssens E.M."/>
            <person name="Foster-Nyarko E."/>
            <person name="Jarju S."/>
            <person name="Secka A."/>
            <person name="Antonio M."/>
            <person name="Oren A."/>
            <person name="Chaudhuri R.R."/>
            <person name="La Ragione R."/>
            <person name="Hildebrand F."/>
            <person name="Pallen M.J."/>
        </authorList>
    </citation>
    <scope>NUCLEOTIDE SEQUENCE</scope>
    <source>
        <strain evidence="4">CHK172-16539</strain>
    </source>
</reference>
<accession>A0A9D2F4Y4</accession>
<feature type="region of interest" description="Disordered" evidence="1">
    <location>
        <begin position="26"/>
        <end position="60"/>
    </location>
</feature>
<keyword evidence="2" id="KW-0732">Signal</keyword>
<feature type="chain" id="PRO_5039346963" evidence="2">
    <location>
        <begin position="22"/>
        <end position="312"/>
    </location>
</feature>
<feature type="signal peptide" evidence="2">
    <location>
        <begin position="1"/>
        <end position="21"/>
    </location>
</feature>
<dbReference type="GO" id="GO:0010181">
    <property type="term" value="F:FMN binding"/>
    <property type="evidence" value="ECO:0007669"/>
    <property type="project" value="InterPro"/>
</dbReference>
<sequence>MKAKKLVAGFTALVFSALVLGACSPDSKSEASSSEAPVSSEVQESTVAESSEATTEEAAPTVTLQDGTYTLEETNYSNDYRVVFSIVVEGGKIVESNYDNVNEAGESKAKNAEYNKKMKDKAGISPEEFIPAFNEGLTAAQDPAGIEVVSGATHSFHSFQNYAQQLIQAAQAGNTEVIKINNGGELQDGTYTLEEKNYSNDYRVAFSIVVKDGKITESNYDNINEAGESKTKNAEYNEMMKDKAGISPEEFIPAFNEALVAQMAEEEGAPGNIDVVTGATHSFHTFVLYAEQLINAAENGATEVITIDNPTK</sequence>
<evidence type="ECO:0000256" key="1">
    <source>
        <dbReference type="SAM" id="MobiDB-lite"/>
    </source>
</evidence>
<dbReference type="EMBL" id="DXBN01000028">
    <property type="protein sequence ID" value="HIZ52555.1"/>
    <property type="molecule type" value="Genomic_DNA"/>
</dbReference>
<feature type="domain" description="FMN-binding" evidence="3">
    <location>
        <begin position="75"/>
        <end position="170"/>
    </location>
</feature>
<dbReference type="GO" id="GO:0016020">
    <property type="term" value="C:membrane"/>
    <property type="evidence" value="ECO:0007669"/>
    <property type="project" value="InterPro"/>
</dbReference>
<evidence type="ECO:0000256" key="2">
    <source>
        <dbReference type="SAM" id="SignalP"/>
    </source>
</evidence>
<feature type="domain" description="FMN-binding" evidence="3">
    <location>
        <begin position="197"/>
        <end position="297"/>
    </location>
</feature>
<dbReference type="PROSITE" id="PS51257">
    <property type="entry name" value="PROKAR_LIPOPROTEIN"/>
    <property type="match status" value="1"/>
</dbReference>
<evidence type="ECO:0000313" key="4">
    <source>
        <dbReference type="EMBL" id="HIZ52555.1"/>
    </source>
</evidence>
<dbReference type="SMART" id="SM00900">
    <property type="entry name" value="FMN_bind"/>
    <property type="match status" value="2"/>
</dbReference>
<protein>
    <submittedName>
        <fullName evidence="4">FMN-binding protein</fullName>
    </submittedName>
</protein>
<reference evidence="4" key="2">
    <citation type="submission" date="2021-04" db="EMBL/GenBank/DDBJ databases">
        <authorList>
            <person name="Gilroy R."/>
        </authorList>
    </citation>
    <scope>NUCLEOTIDE SEQUENCE</scope>
    <source>
        <strain evidence="4">CHK172-16539</strain>
    </source>
</reference>
<dbReference type="InterPro" id="IPR007329">
    <property type="entry name" value="FMN-bd"/>
</dbReference>
<dbReference type="InterPro" id="IPR049652">
    <property type="entry name" value="PplA-like"/>
</dbReference>
<dbReference type="AlphaFoldDB" id="A0A9D2F4Y4"/>
<evidence type="ECO:0000259" key="3">
    <source>
        <dbReference type="SMART" id="SM00900"/>
    </source>
</evidence>
<comment type="caution">
    <text evidence="4">The sequence shown here is derived from an EMBL/GenBank/DDBJ whole genome shotgun (WGS) entry which is preliminary data.</text>
</comment>
<evidence type="ECO:0000313" key="5">
    <source>
        <dbReference type="Proteomes" id="UP000824063"/>
    </source>
</evidence>